<keyword evidence="7" id="KW-0479">Metal-binding</keyword>
<evidence type="ECO:0000256" key="11">
    <source>
        <dbReference type="ARBA" id="ARBA00024535"/>
    </source>
</evidence>
<dbReference type="OMA" id="RRGICHM"/>
<comment type="pathway">
    <text evidence="2">Glycolipid biosynthesis; lipid IV(A) biosynthesis; lipid IV(A) from (3R)-3-hydroxytetradecanoyl-[acyl-carrier-protein] and UDP-N-acetyl-alpha-D-glucosamine: step 2/6.</text>
</comment>
<dbReference type="GO" id="GO:0046872">
    <property type="term" value="F:metal ion binding"/>
    <property type="evidence" value="ECO:0007669"/>
    <property type="project" value="UniProtKB-KW"/>
</dbReference>
<proteinExistence type="inferred from homology"/>
<dbReference type="EMBL" id="GL377620">
    <property type="protein sequence ID" value="EFJ16097.1"/>
    <property type="molecule type" value="Genomic_DNA"/>
</dbReference>
<dbReference type="GO" id="GO:0009245">
    <property type="term" value="P:lipid A biosynthetic process"/>
    <property type="evidence" value="ECO:0000318"/>
    <property type="project" value="GO_Central"/>
</dbReference>
<evidence type="ECO:0000256" key="8">
    <source>
        <dbReference type="ARBA" id="ARBA00022801"/>
    </source>
</evidence>
<dbReference type="HOGENOM" id="CLU_046528_0_0_1"/>
<sequence length="293" mass="32217">QTSIVTPVTRSGIGLHTGKETRVTIFPARAGAGRFFTLREDPRDYTIPASAEFVVPEACKLSTRVGRIRTVEHVLAALEGLCVDNCRIHLEGNDEVPLLDGSALPWVEAIDRAGISAAKDEDGSAVARRKRFKLKFPVHVGNPESDSFVAAFPASTSMLTYCIDFREHPAIGTQCFTYFPDSCSFREEVAPARTFGLYEQIEMLRGAKLIQGGSLENALICKKVTGWVNPPLRFRDEPCRHKMLDLLGDISLCSRGGHPGIPVAHIFAFKASHALHVRFCKALLRTHEESSDA</sequence>
<dbReference type="Gramene" id="EFJ16097">
    <property type="protein sequence ID" value="EFJ16097"/>
    <property type="gene ID" value="SELMODRAFT_117127"/>
</dbReference>
<evidence type="ECO:0000256" key="9">
    <source>
        <dbReference type="ARBA" id="ARBA00022833"/>
    </source>
</evidence>
<dbReference type="GO" id="GO:0103117">
    <property type="term" value="F:UDP-3-O-acyl-N-acetylglucosamine deacetylase activity"/>
    <property type="evidence" value="ECO:0000318"/>
    <property type="project" value="GO_Central"/>
</dbReference>
<keyword evidence="8" id="KW-0378">Hydrolase</keyword>
<keyword evidence="9" id="KW-0862">Zinc</keyword>
<dbReference type="Proteomes" id="UP000001514">
    <property type="component" value="Unassembled WGS sequence"/>
</dbReference>
<dbReference type="InterPro" id="IPR011334">
    <property type="entry name" value="UDP-acyl_GlcNac_deAcase_C"/>
</dbReference>
<dbReference type="Gene3D" id="3.30.230.20">
    <property type="entry name" value="lpxc deacetylase, domain 1"/>
    <property type="match status" value="1"/>
</dbReference>
<comment type="cofactor">
    <cofactor evidence="1">
        <name>Zn(2+)</name>
        <dbReference type="ChEBI" id="CHEBI:29105"/>
    </cofactor>
</comment>
<dbReference type="InParanoid" id="D8SHE4"/>
<evidence type="ECO:0000313" key="13">
    <source>
        <dbReference type="EMBL" id="EFJ16097.1"/>
    </source>
</evidence>
<evidence type="ECO:0000256" key="12">
    <source>
        <dbReference type="ARBA" id="ARBA00024987"/>
    </source>
</evidence>
<dbReference type="NCBIfam" id="TIGR00325">
    <property type="entry name" value="lpxC"/>
    <property type="match status" value="1"/>
</dbReference>
<keyword evidence="14" id="KW-1185">Reference proteome</keyword>
<evidence type="ECO:0000256" key="1">
    <source>
        <dbReference type="ARBA" id="ARBA00001947"/>
    </source>
</evidence>
<dbReference type="FunCoup" id="D8SHE4">
    <property type="interactions" value="5"/>
</dbReference>
<dbReference type="AlphaFoldDB" id="D8SHE4"/>
<evidence type="ECO:0000256" key="2">
    <source>
        <dbReference type="ARBA" id="ARBA00005002"/>
    </source>
</evidence>
<evidence type="ECO:0000256" key="6">
    <source>
        <dbReference type="ARBA" id="ARBA00022556"/>
    </source>
</evidence>
<dbReference type="InterPro" id="IPR015870">
    <property type="entry name" value="UDP-acyl_N-AcGlcN_deAcase_N"/>
</dbReference>
<dbReference type="UniPathway" id="UPA00359">
    <property type="reaction ID" value="UER00478"/>
</dbReference>
<evidence type="ECO:0000256" key="3">
    <source>
        <dbReference type="ARBA" id="ARBA00006170"/>
    </source>
</evidence>
<dbReference type="EC" id="3.5.1.108" evidence="4"/>
<dbReference type="InterPro" id="IPR004463">
    <property type="entry name" value="UDP-acyl_GlcNac_deAcase"/>
</dbReference>
<keyword evidence="6" id="KW-0441">Lipid A biosynthesis</keyword>
<evidence type="ECO:0000256" key="10">
    <source>
        <dbReference type="ARBA" id="ARBA00023098"/>
    </source>
</evidence>
<evidence type="ECO:0000256" key="4">
    <source>
        <dbReference type="ARBA" id="ARBA00012745"/>
    </source>
</evidence>
<keyword evidence="5" id="KW-0444">Lipid biosynthesis</keyword>
<reference evidence="13 14" key="1">
    <citation type="journal article" date="2011" name="Science">
        <title>The Selaginella genome identifies genetic changes associated with the evolution of vascular plants.</title>
        <authorList>
            <person name="Banks J.A."/>
            <person name="Nishiyama T."/>
            <person name="Hasebe M."/>
            <person name="Bowman J.L."/>
            <person name="Gribskov M."/>
            <person name="dePamphilis C."/>
            <person name="Albert V.A."/>
            <person name="Aono N."/>
            <person name="Aoyama T."/>
            <person name="Ambrose B.A."/>
            <person name="Ashton N.W."/>
            <person name="Axtell M.J."/>
            <person name="Barker E."/>
            <person name="Barker M.S."/>
            <person name="Bennetzen J.L."/>
            <person name="Bonawitz N.D."/>
            <person name="Chapple C."/>
            <person name="Cheng C."/>
            <person name="Correa L.G."/>
            <person name="Dacre M."/>
            <person name="DeBarry J."/>
            <person name="Dreyer I."/>
            <person name="Elias M."/>
            <person name="Engstrom E.M."/>
            <person name="Estelle M."/>
            <person name="Feng L."/>
            <person name="Finet C."/>
            <person name="Floyd S.K."/>
            <person name="Frommer W.B."/>
            <person name="Fujita T."/>
            <person name="Gramzow L."/>
            <person name="Gutensohn M."/>
            <person name="Harholt J."/>
            <person name="Hattori M."/>
            <person name="Heyl A."/>
            <person name="Hirai T."/>
            <person name="Hiwatashi Y."/>
            <person name="Ishikawa M."/>
            <person name="Iwata M."/>
            <person name="Karol K.G."/>
            <person name="Koehler B."/>
            <person name="Kolukisaoglu U."/>
            <person name="Kubo M."/>
            <person name="Kurata T."/>
            <person name="Lalonde S."/>
            <person name="Li K."/>
            <person name="Li Y."/>
            <person name="Litt A."/>
            <person name="Lyons E."/>
            <person name="Manning G."/>
            <person name="Maruyama T."/>
            <person name="Michael T.P."/>
            <person name="Mikami K."/>
            <person name="Miyazaki S."/>
            <person name="Morinaga S."/>
            <person name="Murata T."/>
            <person name="Mueller-Roeber B."/>
            <person name="Nelson D.R."/>
            <person name="Obara M."/>
            <person name="Oguri Y."/>
            <person name="Olmstead R.G."/>
            <person name="Onodera N."/>
            <person name="Petersen B.L."/>
            <person name="Pils B."/>
            <person name="Prigge M."/>
            <person name="Rensing S.A."/>
            <person name="Riano-Pachon D.M."/>
            <person name="Roberts A.W."/>
            <person name="Sato Y."/>
            <person name="Scheller H.V."/>
            <person name="Schulz B."/>
            <person name="Schulz C."/>
            <person name="Shakirov E.V."/>
            <person name="Shibagaki N."/>
            <person name="Shinohara N."/>
            <person name="Shippen D.E."/>
            <person name="Soerensen I."/>
            <person name="Sotooka R."/>
            <person name="Sugimoto N."/>
            <person name="Sugita M."/>
            <person name="Sumikawa N."/>
            <person name="Tanurdzic M."/>
            <person name="Theissen G."/>
            <person name="Ulvskov P."/>
            <person name="Wakazuki S."/>
            <person name="Weng J.K."/>
            <person name="Willats W.W."/>
            <person name="Wipf D."/>
            <person name="Wolf P.G."/>
            <person name="Yang L."/>
            <person name="Zimmer A.D."/>
            <person name="Zhu Q."/>
            <person name="Mitros T."/>
            <person name="Hellsten U."/>
            <person name="Loque D."/>
            <person name="Otillar R."/>
            <person name="Salamov A."/>
            <person name="Schmutz J."/>
            <person name="Shapiro H."/>
            <person name="Lindquist E."/>
            <person name="Lucas S."/>
            <person name="Rokhsar D."/>
            <person name="Grigoriev I.V."/>
        </authorList>
    </citation>
    <scope>NUCLEOTIDE SEQUENCE [LARGE SCALE GENOMIC DNA]</scope>
</reference>
<evidence type="ECO:0000313" key="14">
    <source>
        <dbReference type="Proteomes" id="UP000001514"/>
    </source>
</evidence>
<dbReference type="KEGG" id="smo:SELMODRAFT_117127"/>
<dbReference type="PANTHER" id="PTHR33694:SF1">
    <property type="entry name" value="UDP-3-O-ACYL-N-ACETYLGLUCOSAMINE DEACETYLASE 1, MITOCHONDRIAL-RELATED"/>
    <property type="match status" value="1"/>
</dbReference>
<dbReference type="HAMAP" id="MF_00388">
    <property type="entry name" value="LpxC"/>
    <property type="match status" value="1"/>
</dbReference>
<dbReference type="eggNOG" id="ENOG502QT9Y">
    <property type="taxonomic scope" value="Eukaryota"/>
</dbReference>
<feature type="non-terminal residue" evidence="13">
    <location>
        <position position="1"/>
    </location>
</feature>
<protein>
    <recommendedName>
        <fullName evidence="4">UDP-3-O-acyl-N-acetylglucosamine deacetylase</fullName>
        <ecNumber evidence="4">3.5.1.108</ecNumber>
    </recommendedName>
</protein>
<evidence type="ECO:0000256" key="5">
    <source>
        <dbReference type="ARBA" id="ARBA00022516"/>
    </source>
</evidence>
<comment type="function">
    <text evidence="12">Involved in the biosynthesis of lipid A, a phosphorylated glycolipid that in bacteria anchors the lipopolysaccharide to the outer membrane of the cell. Lipid A-like molecules in plants may serve as structural components of the outer membranes of mitochondria and/or chloroplasts, or may be involved in signal transduction or plant defense responses.</text>
</comment>
<comment type="catalytic activity">
    <reaction evidence="11">
        <text>a UDP-3-O-[(3R)-3-hydroxyacyl]-N-acetyl-alpha-D-glucosamine + H2O = a UDP-3-O-[(3R)-3-hydroxyacyl]-alpha-D-glucosamine + acetate</text>
        <dbReference type="Rhea" id="RHEA:67816"/>
        <dbReference type="ChEBI" id="CHEBI:15377"/>
        <dbReference type="ChEBI" id="CHEBI:30089"/>
        <dbReference type="ChEBI" id="CHEBI:137740"/>
        <dbReference type="ChEBI" id="CHEBI:173225"/>
        <dbReference type="EC" id="3.5.1.108"/>
    </reaction>
</comment>
<organism evidence="14">
    <name type="scientific">Selaginella moellendorffii</name>
    <name type="common">Spikemoss</name>
    <dbReference type="NCBI Taxonomy" id="88036"/>
    <lineage>
        <taxon>Eukaryota</taxon>
        <taxon>Viridiplantae</taxon>
        <taxon>Streptophyta</taxon>
        <taxon>Embryophyta</taxon>
        <taxon>Tracheophyta</taxon>
        <taxon>Lycopodiopsida</taxon>
        <taxon>Selaginellales</taxon>
        <taxon>Selaginellaceae</taxon>
        <taxon>Selaginella</taxon>
    </lineage>
</organism>
<dbReference type="STRING" id="88036.D8SHE4"/>
<accession>D8SHE4</accession>
<name>D8SHE4_SELML</name>
<dbReference type="PANTHER" id="PTHR33694">
    <property type="entry name" value="UDP-3-O-ACYL-N-ACETYLGLUCOSAMINE DEACETYLASE 1, MITOCHONDRIAL-RELATED"/>
    <property type="match status" value="1"/>
</dbReference>
<comment type="similarity">
    <text evidence="3">Belongs to the LpxC family.</text>
</comment>
<keyword evidence="10" id="KW-0443">Lipid metabolism</keyword>
<dbReference type="GO" id="GO:2001289">
    <property type="term" value="P:lipid X metabolic process"/>
    <property type="evidence" value="ECO:0007669"/>
    <property type="project" value="UniProtKB-ARBA"/>
</dbReference>
<evidence type="ECO:0000256" key="7">
    <source>
        <dbReference type="ARBA" id="ARBA00022723"/>
    </source>
</evidence>
<dbReference type="GO" id="GO:0016020">
    <property type="term" value="C:membrane"/>
    <property type="evidence" value="ECO:0007669"/>
    <property type="project" value="GOC"/>
</dbReference>
<dbReference type="SUPFAM" id="SSF54211">
    <property type="entry name" value="Ribosomal protein S5 domain 2-like"/>
    <property type="match status" value="2"/>
</dbReference>
<dbReference type="Gene3D" id="3.30.1700.10">
    <property type="entry name" value="lpxc deacetylase, domain 2"/>
    <property type="match status" value="1"/>
</dbReference>
<dbReference type="GO" id="GO:0005739">
    <property type="term" value="C:mitochondrion"/>
    <property type="evidence" value="ECO:0000318"/>
    <property type="project" value="GO_Central"/>
</dbReference>
<dbReference type="Pfam" id="PF03331">
    <property type="entry name" value="LpxC"/>
    <property type="match status" value="1"/>
</dbReference>
<gene>
    <name evidence="13" type="ORF">SELMODRAFT_117127</name>
</gene>
<dbReference type="InterPro" id="IPR020568">
    <property type="entry name" value="Ribosomal_Su5_D2-typ_SF"/>
</dbReference>